<dbReference type="EMBL" id="QWDN01000008">
    <property type="protein sequence ID" value="TEB42490.1"/>
    <property type="molecule type" value="Genomic_DNA"/>
</dbReference>
<protein>
    <submittedName>
        <fullName evidence="2">Uncharacterized protein</fullName>
    </submittedName>
</protein>
<evidence type="ECO:0000313" key="2">
    <source>
        <dbReference type="EMBL" id="TEB42490.1"/>
    </source>
</evidence>
<organism evidence="2 4">
    <name type="scientific">Flavobacterium circumlabens</name>
    <dbReference type="NCBI Taxonomy" id="2133765"/>
    <lineage>
        <taxon>Bacteria</taxon>
        <taxon>Pseudomonadati</taxon>
        <taxon>Bacteroidota</taxon>
        <taxon>Flavobacteriia</taxon>
        <taxon>Flavobacteriales</taxon>
        <taxon>Flavobacteriaceae</taxon>
        <taxon>Flavobacterium</taxon>
    </lineage>
</organism>
<comment type="caution">
    <text evidence="2">The sequence shown here is derived from an EMBL/GenBank/DDBJ whole genome shotgun (WGS) entry which is preliminary data.</text>
</comment>
<keyword evidence="3" id="KW-1185">Reference proteome</keyword>
<evidence type="ECO:0000313" key="1">
    <source>
        <dbReference type="EMBL" id="TCN53924.1"/>
    </source>
</evidence>
<name>A0A4Y7U7U3_9FLAO</name>
<evidence type="ECO:0000313" key="3">
    <source>
        <dbReference type="Proteomes" id="UP000295270"/>
    </source>
</evidence>
<dbReference type="EMBL" id="SLWA01000008">
    <property type="protein sequence ID" value="TCN53924.1"/>
    <property type="molecule type" value="Genomic_DNA"/>
</dbReference>
<reference evidence="2 4" key="2">
    <citation type="journal article" date="2018" name="Syst. Appl. Microbiol.">
        <title>Flavobacterium circumlabens sp. nov. and Flavobacterium cupreum sp. nov., two psychrotrophic species isolated from Antarctic environmental samples.</title>
        <authorList>
            <person name="Kralova S."/>
            <person name="Busse H.J."/>
            <person name="Svec P."/>
            <person name="Maslanova I."/>
            <person name="Stankova E."/>
            <person name="Bartak M."/>
            <person name="Sedlacek I."/>
        </authorList>
    </citation>
    <scope>NUCLEOTIDE SEQUENCE [LARGE SCALE GENOMIC DNA]</scope>
    <source>
        <strain evidence="2 4">CCM 8828</strain>
    </source>
</reference>
<dbReference type="Proteomes" id="UP000298340">
    <property type="component" value="Unassembled WGS sequence"/>
</dbReference>
<sequence>MKKIITTIGLLILLIPTSKAQKRECQYSCHDEYTYNINALQEYFFYATAQECTPFLNNNQGDYAILESYIEGVDLFLPPSALNTIEQYFDCLRELNYIHGEAMNIIADTYFNCIELC</sequence>
<evidence type="ECO:0000313" key="4">
    <source>
        <dbReference type="Proteomes" id="UP000298340"/>
    </source>
</evidence>
<accession>A0A4Y7U7U3</accession>
<gene>
    <name evidence="2" type="ORF">D0809_19180</name>
    <name evidence="1" type="ORF">EV142_108231</name>
</gene>
<dbReference type="Proteomes" id="UP000295270">
    <property type="component" value="Unassembled WGS sequence"/>
</dbReference>
<reference evidence="1" key="3">
    <citation type="submission" date="2019-03" db="EMBL/GenBank/DDBJ databases">
        <authorList>
            <person name="Whitman W."/>
            <person name="Huntemann M."/>
            <person name="Clum A."/>
            <person name="Pillay M."/>
            <person name="Palaniappan K."/>
            <person name="Varghese N."/>
            <person name="Mikhailova N."/>
            <person name="Stamatis D."/>
            <person name="Reddy T."/>
            <person name="Daum C."/>
            <person name="Shapiro N."/>
            <person name="Ivanova N."/>
            <person name="Kyrpides N."/>
            <person name="Woyke T."/>
        </authorList>
    </citation>
    <scope>NUCLEOTIDE SEQUENCE</scope>
    <source>
        <strain evidence="1">P5626</strain>
    </source>
</reference>
<reference evidence="1 3" key="1">
    <citation type="journal article" date="2015" name="Stand. Genomic Sci.">
        <title>Genomic Encyclopedia of Bacterial and Archaeal Type Strains, Phase III: the genomes of soil and plant-associated and newly described type strains.</title>
        <authorList>
            <person name="Whitman W.B."/>
            <person name="Woyke T."/>
            <person name="Klenk H.P."/>
            <person name="Zhou Y."/>
            <person name="Lilburn T.G."/>
            <person name="Beck B.J."/>
            <person name="De Vos P."/>
            <person name="Vandamme P."/>
            <person name="Eisen J.A."/>
            <person name="Garrity G."/>
            <person name="Hugenholtz P."/>
            <person name="Kyrpides N.C."/>
        </authorList>
    </citation>
    <scope>NUCLEOTIDE SEQUENCE [LARGE SCALE GENOMIC DNA]</scope>
    <source>
        <strain evidence="1 3">P5626</strain>
    </source>
</reference>
<dbReference type="AlphaFoldDB" id="A0A4Y7U7U3"/>
<dbReference type="RefSeq" id="WP_132037370.1">
    <property type="nucleotide sequence ID" value="NZ_QWDN01000008.1"/>
</dbReference>
<proteinExistence type="predicted"/>